<evidence type="ECO:0000313" key="3">
    <source>
        <dbReference type="Proteomes" id="UP000239415"/>
    </source>
</evidence>
<comment type="caution">
    <text evidence="2">The sequence shown here is derived from an EMBL/GenBank/DDBJ whole genome shotgun (WGS) entry which is preliminary data.</text>
</comment>
<sequence length="198" mass="21391">MLNVGWLGLEMGFQGGLRGSAPDAGYEVVRAASRRVSNKMMGYHACDFCGDLDAASGNGEYRYYSSSGETFVAPELLLHYMEVHRYSPPDAFLEALGGGSELAWDWRAERLSAILRDEVEDPEIRWNAIFDIANWKDARAVEALRVAATDPILLDNAGFEIGESLGMVLGADAVGELGGDVAAGEILRGIESVQEKTG</sequence>
<protein>
    <recommendedName>
        <fullName evidence="1">DUF7919 domain-containing protein</fullName>
    </recommendedName>
</protein>
<evidence type="ECO:0000259" key="1">
    <source>
        <dbReference type="Pfam" id="PF25535"/>
    </source>
</evidence>
<feature type="domain" description="DUF7919" evidence="1">
    <location>
        <begin position="1"/>
        <end position="96"/>
    </location>
</feature>
<dbReference type="OrthoDB" id="5523878at2"/>
<dbReference type="Pfam" id="PF25535">
    <property type="entry name" value="DUF7919"/>
    <property type="match status" value="1"/>
</dbReference>
<reference evidence="2 3" key="1">
    <citation type="submission" date="2018-03" db="EMBL/GenBank/DDBJ databases">
        <title>Genomic Encyclopedia of Archaeal and Bacterial Type Strains, Phase II (KMG-II): from individual species to whole genera.</title>
        <authorList>
            <person name="Goeker M."/>
        </authorList>
    </citation>
    <scope>NUCLEOTIDE SEQUENCE [LARGE SCALE GENOMIC DNA]</scope>
    <source>
        <strain evidence="2 3">DSM 43146</strain>
    </source>
</reference>
<gene>
    <name evidence="2" type="ORF">CLV67_1405</name>
</gene>
<dbReference type="AlphaFoldDB" id="A0A2T0JLD3"/>
<dbReference type="InterPro" id="IPR057679">
    <property type="entry name" value="DUF7919"/>
</dbReference>
<dbReference type="Proteomes" id="UP000239415">
    <property type="component" value="Unassembled WGS sequence"/>
</dbReference>
<keyword evidence="3" id="KW-1185">Reference proteome</keyword>
<name>A0A2T0JLD3_9ACTN</name>
<dbReference type="RefSeq" id="WP_146169626.1">
    <property type="nucleotide sequence ID" value="NZ_BOMO01000181.1"/>
</dbReference>
<proteinExistence type="predicted"/>
<organism evidence="2 3">
    <name type="scientific">Actinoplanes italicus</name>
    <dbReference type="NCBI Taxonomy" id="113567"/>
    <lineage>
        <taxon>Bacteria</taxon>
        <taxon>Bacillati</taxon>
        <taxon>Actinomycetota</taxon>
        <taxon>Actinomycetes</taxon>
        <taxon>Micromonosporales</taxon>
        <taxon>Micromonosporaceae</taxon>
        <taxon>Actinoplanes</taxon>
    </lineage>
</organism>
<accession>A0A2T0JLD3</accession>
<evidence type="ECO:0000313" key="2">
    <source>
        <dbReference type="EMBL" id="PRX08406.1"/>
    </source>
</evidence>
<dbReference type="EMBL" id="PVMZ01000040">
    <property type="protein sequence ID" value="PRX08406.1"/>
    <property type="molecule type" value="Genomic_DNA"/>
</dbReference>